<name>A0ACC0UX98_9HYPO</name>
<proteinExistence type="predicted"/>
<evidence type="ECO:0000313" key="2">
    <source>
        <dbReference type="Proteomes" id="UP001163324"/>
    </source>
</evidence>
<evidence type="ECO:0000313" key="1">
    <source>
        <dbReference type="EMBL" id="KAI9898694.1"/>
    </source>
</evidence>
<organism evidence="1 2">
    <name type="scientific">Trichothecium roseum</name>
    <dbReference type="NCBI Taxonomy" id="47278"/>
    <lineage>
        <taxon>Eukaryota</taxon>
        <taxon>Fungi</taxon>
        <taxon>Dikarya</taxon>
        <taxon>Ascomycota</taxon>
        <taxon>Pezizomycotina</taxon>
        <taxon>Sordariomycetes</taxon>
        <taxon>Hypocreomycetidae</taxon>
        <taxon>Hypocreales</taxon>
        <taxon>Hypocreales incertae sedis</taxon>
        <taxon>Trichothecium</taxon>
    </lineage>
</organism>
<keyword evidence="2" id="KW-1185">Reference proteome</keyword>
<comment type="caution">
    <text evidence="1">The sequence shown here is derived from an EMBL/GenBank/DDBJ whole genome shotgun (WGS) entry which is preliminary data.</text>
</comment>
<gene>
    <name evidence="1" type="ORF">N3K66_007054</name>
</gene>
<accession>A0ACC0UX98</accession>
<reference evidence="1" key="1">
    <citation type="submission" date="2022-10" db="EMBL/GenBank/DDBJ databases">
        <title>Complete Genome of Trichothecium roseum strain YXFP-22015, a Plant Pathogen Isolated from Citrus.</title>
        <authorList>
            <person name="Wang Y."/>
            <person name="Zhu L."/>
        </authorList>
    </citation>
    <scope>NUCLEOTIDE SEQUENCE</scope>
    <source>
        <strain evidence="1">YXFP-22015</strain>
    </source>
</reference>
<protein>
    <submittedName>
        <fullName evidence="1">Uncharacterized protein</fullName>
    </submittedName>
</protein>
<sequence length="556" mass="61735">MAGFVFIEADADGTIDATKKAQVRSRCMQGVNRKQDSRRSIRKANRAAKEKDKEAADGQTAAAASVLVSGRRVSEDGSDSSRGSSVAGSGRWTTSGGSATDPEDDEPEWYPVNRRALADLAAWRKPHLEMPPLDVHLFQFGGSVDKGKAPFLLHVFVIFETFQSKESIFNVVDFSNFFYDRARWLATDDLFFQSALCTMSHMLDFMRGNKPTKLTLFHTHQTMYMLNRRLSRGGAHADEAVFWIVLGLALLAALQEDYGAAMAHISALGKIVELRGGLERVTSMHPKIHHKLEALDTLVCMSRGKRPGFFMSQHWETSHNNMMPPAPPPPPPPAHAPAAAASGNARQQRQQQQKQQQQQQQRFVLPPGDFDPILTVAFRDLQHLTSLMNGYIEQNSLIDAPTFQRSLSSITSRLLHLSGTLPVPSPSSAVCHAILAQITSLFAIPARMLRLEYLTNQLKRSGAETLGPLPLRLWIAVACGMQILQPDDEWLQGLWDGVAAGGMGWGEAKKMLRSVIWVDRVHEDNGQRAFEALQEVRRQRIASAHRGKPVQYSFVV</sequence>
<dbReference type="EMBL" id="CM047945">
    <property type="protein sequence ID" value="KAI9898694.1"/>
    <property type="molecule type" value="Genomic_DNA"/>
</dbReference>
<dbReference type="Proteomes" id="UP001163324">
    <property type="component" value="Chromosome 6"/>
</dbReference>